<proteinExistence type="predicted"/>
<evidence type="ECO:0000256" key="4">
    <source>
        <dbReference type="ARBA" id="ARBA00022833"/>
    </source>
</evidence>
<dbReference type="GO" id="GO:0008270">
    <property type="term" value="F:zinc ion binding"/>
    <property type="evidence" value="ECO:0007669"/>
    <property type="project" value="UniProtKB-KW"/>
</dbReference>
<feature type="domain" description="PHD-type" evidence="8">
    <location>
        <begin position="699"/>
        <end position="746"/>
    </location>
</feature>
<dbReference type="InterPro" id="IPR016181">
    <property type="entry name" value="Acyl_CoA_acyltransferase"/>
</dbReference>
<gene>
    <name evidence="9" type="ORF">HS088_TW07G00371</name>
</gene>
<dbReference type="CDD" id="cd15539">
    <property type="entry name" value="PHD1_AIRE"/>
    <property type="match status" value="1"/>
</dbReference>
<evidence type="ECO:0000259" key="8">
    <source>
        <dbReference type="PROSITE" id="PS50016"/>
    </source>
</evidence>
<dbReference type="PANTHER" id="PTHR47025">
    <property type="entry name" value="AUTOIMMUNE REGULATOR"/>
    <property type="match status" value="1"/>
</dbReference>
<feature type="compositionally biased region" description="Basic and acidic residues" evidence="7">
    <location>
        <begin position="526"/>
        <end position="543"/>
    </location>
</feature>
<dbReference type="GO" id="GO:0042393">
    <property type="term" value="F:histone binding"/>
    <property type="evidence" value="ECO:0007669"/>
    <property type="project" value="TreeGrafter"/>
</dbReference>
<dbReference type="SMART" id="SM00249">
    <property type="entry name" value="PHD"/>
    <property type="match status" value="2"/>
</dbReference>
<evidence type="ECO:0000256" key="6">
    <source>
        <dbReference type="PROSITE-ProRule" id="PRU00146"/>
    </source>
</evidence>
<feature type="region of interest" description="Disordered" evidence="7">
    <location>
        <begin position="42"/>
        <end position="178"/>
    </location>
</feature>
<dbReference type="SUPFAM" id="SSF57903">
    <property type="entry name" value="FYVE/PHD zinc finger"/>
    <property type="match status" value="2"/>
</dbReference>
<feature type="compositionally biased region" description="Basic and acidic residues" evidence="7">
    <location>
        <begin position="156"/>
        <end position="167"/>
    </location>
</feature>
<feature type="region of interest" description="Disordered" evidence="7">
    <location>
        <begin position="520"/>
        <end position="601"/>
    </location>
</feature>
<keyword evidence="3 6" id="KW-0863">Zinc-finger</keyword>
<dbReference type="AlphaFoldDB" id="A0A7J7DEP8"/>
<keyword evidence="10" id="KW-1185">Reference proteome</keyword>
<dbReference type="InParanoid" id="A0A7J7DEP8"/>
<dbReference type="Pfam" id="PF00628">
    <property type="entry name" value="PHD"/>
    <property type="match status" value="1"/>
</dbReference>
<dbReference type="InterPro" id="IPR019787">
    <property type="entry name" value="Znf_PHD-finger"/>
</dbReference>
<feature type="compositionally biased region" description="Basic and acidic residues" evidence="7">
    <location>
        <begin position="92"/>
        <end position="105"/>
    </location>
</feature>
<dbReference type="InterPro" id="IPR019786">
    <property type="entry name" value="Zinc_finger_PHD-type_CS"/>
</dbReference>
<dbReference type="FunCoup" id="A0A7J7DEP8">
    <property type="interactions" value="2756"/>
</dbReference>
<dbReference type="GO" id="GO:0005634">
    <property type="term" value="C:nucleus"/>
    <property type="evidence" value="ECO:0007669"/>
    <property type="project" value="UniProtKB-SubCell"/>
</dbReference>
<feature type="compositionally biased region" description="Polar residues" evidence="7">
    <location>
        <begin position="588"/>
        <end position="599"/>
    </location>
</feature>
<keyword evidence="2" id="KW-0479">Metal-binding</keyword>
<dbReference type="Gene3D" id="3.30.40.10">
    <property type="entry name" value="Zinc/RING finger domain, C3HC4 (zinc finger)"/>
    <property type="match status" value="2"/>
</dbReference>
<dbReference type="Proteomes" id="UP000593562">
    <property type="component" value="Unassembled WGS sequence"/>
</dbReference>
<dbReference type="GO" id="GO:0000977">
    <property type="term" value="F:RNA polymerase II transcription regulatory region sequence-specific DNA binding"/>
    <property type="evidence" value="ECO:0007669"/>
    <property type="project" value="TreeGrafter"/>
</dbReference>
<dbReference type="PROSITE" id="PS01359">
    <property type="entry name" value="ZF_PHD_1"/>
    <property type="match status" value="1"/>
</dbReference>
<dbReference type="Pfam" id="PF23209">
    <property type="entry name" value="IDM1_C"/>
    <property type="match status" value="1"/>
</dbReference>
<organism evidence="9 10">
    <name type="scientific">Tripterygium wilfordii</name>
    <name type="common">Thunder God vine</name>
    <dbReference type="NCBI Taxonomy" id="458696"/>
    <lineage>
        <taxon>Eukaryota</taxon>
        <taxon>Viridiplantae</taxon>
        <taxon>Streptophyta</taxon>
        <taxon>Embryophyta</taxon>
        <taxon>Tracheophyta</taxon>
        <taxon>Spermatophyta</taxon>
        <taxon>Magnoliopsida</taxon>
        <taxon>eudicotyledons</taxon>
        <taxon>Gunneridae</taxon>
        <taxon>Pentapetalae</taxon>
        <taxon>rosids</taxon>
        <taxon>fabids</taxon>
        <taxon>Celastrales</taxon>
        <taxon>Celastraceae</taxon>
        <taxon>Tripterygium</taxon>
    </lineage>
</organism>
<evidence type="ECO:0000313" key="9">
    <source>
        <dbReference type="EMBL" id="KAF5744791.1"/>
    </source>
</evidence>
<dbReference type="InterPro" id="IPR013083">
    <property type="entry name" value="Znf_RING/FYVE/PHD"/>
</dbReference>
<feature type="compositionally biased region" description="Polar residues" evidence="7">
    <location>
        <begin position="566"/>
        <end position="576"/>
    </location>
</feature>
<evidence type="ECO:0000256" key="7">
    <source>
        <dbReference type="SAM" id="MobiDB-lite"/>
    </source>
</evidence>
<evidence type="ECO:0000256" key="1">
    <source>
        <dbReference type="ARBA" id="ARBA00004123"/>
    </source>
</evidence>
<protein>
    <recommendedName>
        <fullName evidence="8">PHD-type domain-containing protein</fullName>
    </recommendedName>
</protein>
<feature type="compositionally biased region" description="Basic and acidic residues" evidence="7">
    <location>
        <begin position="127"/>
        <end position="148"/>
    </location>
</feature>
<evidence type="ECO:0000256" key="3">
    <source>
        <dbReference type="ARBA" id="ARBA00022771"/>
    </source>
</evidence>
<dbReference type="EMBL" id="JAAARO010000007">
    <property type="protein sequence ID" value="KAF5744791.1"/>
    <property type="molecule type" value="Genomic_DNA"/>
</dbReference>
<keyword evidence="5" id="KW-0539">Nucleus</keyword>
<name>A0A7J7DEP8_TRIWF</name>
<dbReference type="OrthoDB" id="1903104at2759"/>
<dbReference type="InterPro" id="IPR011011">
    <property type="entry name" value="Znf_FYVE_PHD"/>
</dbReference>
<evidence type="ECO:0000256" key="2">
    <source>
        <dbReference type="ARBA" id="ARBA00022723"/>
    </source>
</evidence>
<dbReference type="FunFam" id="3.30.40.10:FF:000506">
    <property type="entry name" value="Acyl-CoA N-acyltransferase with RING/FYVE/PHD-type zinc finger domain"/>
    <property type="match status" value="1"/>
</dbReference>
<dbReference type="Pfam" id="PF16135">
    <property type="entry name" value="TDBD"/>
    <property type="match status" value="2"/>
</dbReference>
<dbReference type="SUPFAM" id="SSF55729">
    <property type="entry name" value="Acyl-CoA N-acyltransferases (Nat)"/>
    <property type="match status" value="1"/>
</dbReference>
<evidence type="ECO:0000313" key="10">
    <source>
        <dbReference type="Proteomes" id="UP000593562"/>
    </source>
</evidence>
<evidence type="ECO:0000256" key="5">
    <source>
        <dbReference type="ARBA" id="ARBA00023242"/>
    </source>
</evidence>
<dbReference type="PROSITE" id="PS50016">
    <property type="entry name" value="ZF_PHD_2"/>
    <property type="match status" value="1"/>
</dbReference>
<comment type="caution">
    <text evidence="9">The sequence shown here is derived from an EMBL/GenBank/DDBJ whole genome shotgun (WGS) entry which is preliminary data.</text>
</comment>
<dbReference type="GO" id="GO:0045944">
    <property type="term" value="P:positive regulation of transcription by RNA polymerase II"/>
    <property type="evidence" value="ECO:0007669"/>
    <property type="project" value="TreeGrafter"/>
</dbReference>
<dbReference type="InterPro" id="IPR001965">
    <property type="entry name" value="Znf_PHD"/>
</dbReference>
<dbReference type="InterPro" id="IPR056511">
    <property type="entry name" value="IDM1_C"/>
</dbReference>
<dbReference type="InterPro" id="IPR032308">
    <property type="entry name" value="TDBD"/>
</dbReference>
<accession>A0A7J7DEP8</accession>
<feature type="compositionally biased region" description="Basic and acidic residues" evidence="7">
    <location>
        <begin position="67"/>
        <end position="78"/>
    </location>
</feature>
<sequence>MANGADPEGFVVRSTVRTGLKREFAFALKAQSEISGLLGRTRARRVQNGSPGGGFYQNTTGINNKRLKTDGSEDRAAEVLEGNETVEAVSEEEAKSDVFDPDKTNLVESPNNDVEEEVPAKGLVTEADLKEGDKAMELDESEKEREMNTDVPKALVKSEREMNKDAPKALVKSDAQEEEWRKCSLPKLVDNKNDGDLERKNGEDLKDGACWSARKLVVSDDDRKVEDVLANGDLRKYEGDSRYEEVSSKSLLISVEDTVRKEDDILLTGDLKKQGKNSEQNQEGVRGLWIDSVKTYSKVDSTLSLDDPLRRFTRSALKGKAVMPVVTKSVGKCGVGESNGNLITGGNTVGGRSVGNPMSSSKNSVWKKFPAKLKELLDSGILEGVKVTYIRGPKVRGQGETGLQGEVRGSGILCFCNRCRGNEVCTPTVFELHAGSANKRPPEYIYLENGNTLRDVMNACKDASLQMLGEAIRNVVDCPSIKKSTFCLNCRGSLSEAGSGKSVILCDSCAGIIDSQSSLVQTADTSHGEGHQTADSGHGDGHQTADTVPGHGHQTADTGHRDGHQTNDTGHGTTKQDPAPNSFERVLKSSSSQNKSQGRVTRKDLRLHKLVFEEDVLPDGTEVAYYARGKKLLVGYKNGFGIICTCCNSEVSPSTFEAHAGWASRRKPYLHIYTSNGVSLHELSISLSKDRRFSSNDNDDLCHYCYDGGDLLCCDGCPRAFHPHCLFLSVSEIPCGTWYCKFCKNMFQKEKFVEHNANAIAAGRVAGVDPIEQITKRCIRIVKSPEAQFGGCVLCRSHDFSKIKFGPRTVILCDQCEKEFHVGCLKDHNMDDLKELPEGNWFCCSNCNRIHSALQKLVVHGEERLPEPSLNALKKKHEENGLESVADLEISWRVLSGKMSASTETRVLLNEAIDIFHERFDPIIDPSIKSGNSTRDLIPAMTYGRNFKGQELGGMYCAVLMVNHVVVSAGIFRILGQELAELPLVATRSSSQGQGYFGLLFSCIEKLVGFLTVKNLVLPAAEEAESIWLNKFGFSKLSPEELFEYRKTYQMMIFQGTSMLRKPVPRCRIIDKSKNA</sequence>
<keyword evidence="4" id="KW-0862">Zinc</keyword>
<reference evidence="9 10" key="1">
    <citation type="journal article" date="2020" name="Nat. Commun.">
        <title>Genome of Tripterygium wilfordii and identification of cytochrome P450 involved in triptolide biosynthesis.</title>
        <authorList>
            <person name="Tu L."/>
            <person name="Su P."/>
            <person name="Zhang Z."/>
            <person name="Gao L."/>
            <person name="Wang J."/>
            <person name="Hu T."/>
            <person name="Zhou J."/>
            <person name="Zhang Y."/>
            <person name="Zhao Y."/>
            <person name="Liu Y."/>
            <person name="Song Y."/>
            <person name="Tong Y."/>
            <person name="Lu Y."/>
            <person name="Yang J."/>
            <person name="Xu C."/>
            <person name="Jia M."/>
            <person name="Peters R.J."/>
            <person name="Huang L."/>
            <person name="Gao W."/>
        </authorList>
    </citation>
    <scope>NUCLEOTIDE SEQUENCE [LARGE SCALE GENOMIC DNA]</scope>
    <source>
        <strain evidence="10">cv. XIE 37</strain>
        <tissue evidence="9">Leaf</tissue>
    </source>
</reference>
<dbReference type="PANTHER" id="PTHR47025:SF2">
    <property type="entry name" value="AUTOIMMUNE REGULATOR"/>
    <property type="match status" value="1"/>
</dbReference>
<comment type="subcellular location">
    <subcellularLocation>
        <location evidence="1">Nucleus</location>
    </subcellularLocation>
</comment>
<dbReference type="GO" id="GO:0003682">
    <property type="term" value="F:chromatin binding"/>
    <property type="evidence" value="ECO:0007669"/>
    <property type="project" value="TreeGrafter"/>
</dbReference>